<protein>
    <submittedName>
        <fullName evidence="1">Uncharacterized protein</fullName>
    </submittedName>
</protein>
<dbReference type="EMBL" id="MN740989">
    <property type="protein sequence ID" value="QHU21315.1"/>
    <property type="molecule type" value="Genomic_DNA"/>
</dbReference>
<evidence type="ECO:0000313" key="1">
    <source>
        <dbReference type="EMBL" id="QHU21315.1"/>
    </source>
</evidence>
<organism evidence="1">
    <name type="scientific">viral metagenome</name>
    <dbReference type="NCBI Taxonomy" id="1070528"/>
    <lineage>
        <taxon>unclassified sequences</taxon>
        <taxon>metagenomes</taxon>
        <taxon>organismal metagenomes</taxon>
    </lineage>
</organism>
<dbReference type="AlphaFoldDB" id="A0A6C0KTN3"/>
<name>A0A6C0KTN3_9ZZZZ</name>
<accession>A0A6C0KTN3</accession>
<sequence length="73" mass="8387">MENQSQNTNNTIEQMVLFEVNIDFDEASVAWNANKKKLADGMYKYVCPYCSKTGRRCGRNSVTNSDFCKIHTK</sequence>
<reference evidence="1" key="1">
    <citation type="journal article" date="2020" name="Nature">
        <title>Giant virus diversity and host interactions through global metagenomics.</title>
        <authorList>
            <person name="Schulz F."/>
            <person name="Roux S."/>
            <person name="Paez-Espino D."/>
            <person name="Jungbluth S."/>
            <person name="Walsh D.A."/>
            <person name="Denef V.J."/>
            <person name="McMahon K.D."/>
            <person name="Konstantinidis K.T."/>
            <person name="Eloe-Fadrosh E.A."/>
            <person name="Kyrpides N.C."/>
            <person name="Woyke T."/>
        </authorList>
    </citation>
    <scope>NUCLEOTIDE SEQUENCE</scope>
    <source>
        <strain evidence="1">GVMAG-S-3300013094-109</strain>
    </source>
</reference>
<proteinExistence type="predicted"/>